<dbReference type="Pfam" id="PF12696">
    <property type="entry name" value="TraG-D_C"/>
    <property type="match status" value="1"/>
</dbReference>
<dbReference type="SUPFAM" id="SSF52540">
    <property type="entry name" value="P-loop containing nucleoside triphosphate hydrolases"/>
    <property type="match status" value="1"/>
</dbReference>
<evidence type="ECO:0000256" key="1">
    <source>
        <dbReference type="SAM" id="Phobius"/>
    </source>
</evidence>
<sequence>MSTSEVTYDFPYRRNYEFILFWVWCGIALTSIVIGMTQNNVPPKAYYCFALFCMGMGLYFLRPALVIYFKKRRLRGYPISLLDVKHKTFLKEVKSDDKIWLGYGDSIGQPFAQSVYDLITRDIKSIVPNPLVEKGAGWIHGILDYERSLMCDVKYLSGGTLITGATGSGKTRLIDLLLNQFIRRRECTVLIDPKGDYELKNLAKKQLTKQNREDDFLYFHPAHPRDSVRLQPLKNFGRSTELSNRLTSVIDESGDAYYRDMVFTVVQCIVDASHLCNEQVSLNSIRKYFNNFPSLIEKTTIAWFELNNINWHDSLYSKLEQCSESFDRAELCLKFYNKLEAKYPSQIIESLREFFTTKARTFAQSTGSLTAALTKLTAGELGEMLSPSDPNDDRPMFDLNTIIETGKVIVIGTDSLADKVTSTAMCKIILAECASIAANRYNYRSNEMDTSPFINVIVDEAAEALCESMIQLCNKGRGGNFRLIIATQSVSDLVATLGSQAKADQILASTNNFISTRCFDTATQERVCSGQPTTRVKYVMRTQSNGSGSGDPSSINGNLGERLMQEEVDIFPQELMAQLPDLEYVAKLADGKLIKGRIPVLTDK</sequence>
<name>A0A850QZF2_PHODD</name>
<accession>A0A850QZF2</accession>
<dbReference type="InterPro" id="IPR002789">
    <property type="entry name" value="HerA_central"/>
</dbReference>
<dbReference type="InterPro" id="IPR022458">
    <property type="entry name" value="Conjugative_coupling_TraG/TraD"/>
</dbReference>
<feature type="transmembrane region" description="Helical" evidence="1">
    <location>
        <begin position="44"/>
        <end position="69"/>
    </location>
</feature>
<reference evidence="4 5" key="1">
    <citation type="submission" date="2020-06" db="EMBL/GenBank/DDBJ databases">
        <title>Photobacterium damselae subsp. damselae comparative genomics.</title>
        <authorList>
            <person name="Osorio C.R."/>
        </authorList>
    </citation>
    <scope>NUCLEOTIDE SEQUENCE [LARGE SCALE GENOMIC DNA]</scope>
    <source>
        <strain evidence="4 5">TW250/03</strain>
    </source>
</reference>
<dbReference type="PANTHER" id="PTHR30121:SF6">
    <property type="entry name" value="SLR6007 PROTEIN"/>
    <property type="match status" value="1"/>
</dbReference>
<organism evidence="4 5">
    <name type="scientific">Photobacterium damselae subsp. damselae</name>
    <name type="common">Listonella damsela</name>
    <dbReference type="NCBI Taxonomy" id="85581"/>
    <lineage>
        <taxon>Bacteria</taxon>
        <taxon>Pseudomonadati</taxon>
        <taxon>Pseudomonadota</taxon>
        <taxon>Gammaproteobacteria</taxon>
        <taxon>Vibrionales</taxon>
        <taxon>Vibrionaceae</taxon>
        <taxon>Photobacterium</taxon>
    </lineage>
</organism>
<keyword evidence="1" id="KW-1133">Transmembrane helix</keyword>
<comment type="caution">
    <text evidence="4">The sequence shown here is derived from an EMBL/GenBank/DDBJ whole genome shotgun (WGS) entry which is preliminary data.</text>
</comment>
<dbReference type="Gene3D" id="3.40.50.300">
    <property type="entry name" value="P-loop containing nucleotide triphosphate hydrolases"/>
    <property type="match status" value="2"/>
</dbReference>
<dbReference type="InterPro" id="IPR051162">
    <property type="entry name" value="T4SS_component"/>
</dbReference>
<evidence type="ECO:0000313" key="4">
    <source>
        <dbReference type="EMBL" id="NVP00679.1"/>
    </source>
</evidence>
<dbReference type="EMBL" id="JABXOR010000670">
    <property type="protein sequence ID" value="NVP00679.1"/>
    <property type="molecule type" value="Genomic_DNA"/>
</dbReference>
<dbReference type="Pfam" id="PF01935">
    <property type="entry name" value="DUF87"/>
    <property type="match status" value="1"/>
</dbReference>
<feature type="domain" description="TraD/TraG TraM recognition site" evidence="3">
    <location>
        <begin position="455"/>
        <end position="566"/>
    </location>
</feature>
<evidence type="ECO:0000259" key="3">
    <source>
        <dbReference type="Pfam" id="PF12696"/>
    </source>
</evidence>
<gene>
    <name evidence="4" type="primary">traD</name>
    <name evidence="4" type="ORF">HWA77_10695</name>
</gene>
<keyword evidence="1" id="KW-0472">Membrane</keyword>
<keyword evidence="1" id="KW-0812">Transmembrane</keyword>
<dbReference type="InterPro" id="IPR027417">
    <property type="entry name" value="P-loop_NTPase"/>
</dbReference>
<feature type="domain" description="Helicase HerA central" evidence="2">
    <location>
        <begin position="153"/>
        <end position="222"/>
    </location>
</feature>
<proteinExistence type="predicted"/>
<protein>
    <submittedName>
        <fullName evidence="4">Conjugative transfer system coupling protein TraD</fullName>
    </submittedName>
</protein>
<evidence type="ECO:0000259" key="2">
    <source>
        <dbReference type="Pfam" id="PF01935"/>
    </source>
</evidence>
<feature type="transmembrane region" description="Helical" evidence="1">
    <location>
        <begin position="18"/>
        <end position="38"/>
    </location>
</feature>
<dbReference type="AlphaFoldDB" id="A0A850QZF2"/>
<dbReference type="InterPro" id="IPR032689">
    <property type="entry name" value="TraG-D_C"/>
</dbReference>
<evidence type="ECO:0000313" key="5">
    <source>
        <dbReference type="Proteomes" id="UP000533429"/>
    </source>
</evidence>
<dbReference type="CDD" id="cd01127">
    <property type="entry name" value="TrwB_TraG_TraD_VirD4"/>
    <property type="match status" value="1"/>
</dbReference>
<dbReference type="NCBIfam" id="TIGR03743">
    <property type="entry name" value="SXT_TraD"/>
    <property type="match status" value="1"/>
</dbReference>
<dbReference type="PANTHER" id="PTHR30121">
    <property type="entry name" value="UNCHARACTERIZED PROTEIN YJGR-RELATED"/>
    <property type="match status" value="1"/>
</dbReference>
<dbReference type="Proteomes" id="UP000533429">
    <property type="component" value="Unassembled WGS sequence"/>
</dbReference>